<protein>
    <submittedName>
        <fullName evidence="2">Aspartyl protease family protein</fullName>
    </submittedName>
</protein>
<dbReference type="RefSeq" id="WP_258844337.1">
    <property type="nucleotide sequence ID" value="NZ_JANUGX010000004.1"/>
</dbReference>
<dbReference type="InterPro" id="IPR021109">
    <property type="entry name" value="Peptidase_aspartic_dom_sf"/>
</dbReference>
<gene>
    <name evidence="2" type="ORF">NX782_05130</name>
</gene>
<dbReference type="InterPro" id="IPR006597">
    <property type="entry name" value="Sel1-like"/>
</dbReference>
<dbReference type="Pfam" id="PF08238">
    <property type="entry name" value="Sel1"/>
    <property type="match status" value="1"/>
</dbReference>
<dbReference type="Gene3D" id="1.25.40.10">
    <property type="entry name" value="Tetratricopeptide repeat domain"/>
    <property type="match status" value="1"/>
</dbReference>
<dbReference type="Gene3D" id="2.40.70.10">
    <property type="entry name" value="Acid Proteases"/>
    <property type="match status" value="2"/>
</dbReference>
<keyword evidence="3" id="KW-1185">Reference proteome</keyword>
<dbReference type="GO" id="GO:0008233">
    <property type="term" value="F:peptidase activity"/>
    <property type="evidence" value="ECO:0007669"/>
    <property type="project" value="UniProtKB-KW"/>
</dbReference>
<dbReference type="Pfam" id="PF13975">
    <property type="entry name" value="gag-asp_proteas"/>
    <property type="match status" value="1"/>
</dbReference>
<accession>A0ABT2A3C7</accession>
<evidence type="ECO:0000313" key="3">
    <source>
        <dbReference type="Proteomes" id="UP001205560"/>
    </source>
</evidence>
<dbReference type="SUPFAM" id="SSF50630">
    <property type="entry name" value="Acid proteases"/>
    <property type="match status" value="2"/>
</dbReference>
<keyword evidence="2" id="KW-0645">Protease</keyword>
<proteinExistence type="predicted"/>
<feature type="signal peptide" evidence="1">
    <location>
        <begin position="1"/>
        <end position="24"/>
    </location>
</feature>
<sequence length="500" mass="53780">MNSLLGKLLALGAAGVLFTGAARADDKSACQYVQLAKVPLHYTGPSLGITMEGTINGTPAVMLADTGFSQTYLTRTGTEKRGLKLRPTAERIQGVGGMSTVYTTRVDDFAAGPAKSSKGWLKVVGDTGTPPWFEAAVGAPFLLQTDMELSVPEKQMRFFKPIGCDSAWLAYWDKNAVVIPFERNVTGQFAVNPPFTIEINGQKLQAIIDSGAGRTAIDSRAAQRIGIRLDGPETIANGVSIGVGERHIANWRTKVASFKIGDEIIRDAEIDIMDTRGQLDIDVLIGDDFLRAHRVLFAMGQKKIYISYTGGDVFGKRQPIEPWVRKEAEDGNPDAQLVMAQHYRTGKGVPRDPRLAGEWLAKAAAQGHPQAGLLLGRELLATGNATGAIASIKPALDKLPAERYGALLLYLARVRTGARETGERELQATFARSTDNAWPGPIADYYLGRSDAATLLAAAARNEQRANIQTCQAKLYIAEREAALAGTPPASEQDCGTDNP</sequence>
<keyword evidence="2" id="KW-0378">Hydrolase</keyword>
<evidence type="ECO:0000313" key="2">
    <source>
        <dbReference type="EMBL" id="MCS0588580.1"/>
    </source>
</evidence>
<dbReference type="Proteomes" id="UP001205560">
    <property type="component" value="Unassembled WGS sequence"/>
</dbReference>
<dbReference type="SMART" id="SM00671">
    <property type="entry name" value="SEL1"/>
    <property type="match status" value="1"/>
</dbReference>
<evidence type="ECO:0000256" key="1">
    <source>
        <dbReference type="SAM" id="SignalP"/>
    </source>
</evidence>
<dbReference type="Pfam" id="PF13650">
    <property type="entry name" value="Asp_protease_2"/>
    <property type="match status" value="1"/>
</dbReference>
<dbReference type="EMBL" id="JANUGX010000004">
    <property type="protein sequence ID" value="MCS0588580.1"/>
    <property type="molecule type" value="Genomic_DNA"/>
</dbReference>
<dbReference type="SUPFAM" id="SSF81901">
    <property type="entry name" value="HCP-like"/>
    <property type="match status" value="1"/>
</dbReference>
<name>A0ABT2A3C7_9BURK</name>
<dbReference type="CDD" id="cd05483">
    <property type="entry name" value="retropepsin_like_bacteria"/>
    <property type="match status" value="1"/>
</dbReference>
<organism evidence="2 3">
    <name type="scientific">Massilia norwichensis</name>
    <dbReference type="NCBI Taxonomy" id="1442366"/>
    <lineage>
        <taxon>Bacteria</taxon>
        <taxon>Pseudomonadati</taxon>
        <taxon>Pseudomonadota</taxon>
        <taxon>Betaproteobacteria</taxon>
        <taxon>Burkholderiales</taxon>
        <taxon>Oxalobacteraceae</taxon>
        <taxon>Telluria group</taxon>
        <taxon>Massilia</taxon>
    </lineage>
</organism>
<dbReference type="GO" id="GO:0006508">
    <property type="term" value="P:proteolysis"/>
    <property type="evidence" value="ECO:0007669"/>
    <property type="project" value="UniProtKB-KW"/>
</dbReference>
<dbReference type="InterPro" id="IPR011990">
    <property type="entry name" value="TPR-like_helical_dom_sf"/>
</dbReference>
<feature type="chain" id="PRO_5045287736" evidence="1">
    <location>
        <begin position="25"/>
        <end position="500"/>
    </location>
</feature>
<reference evidence="2 3" key="1">
    <citation type="submission" date="2022-08" db="EMBL/GenBank/DDBJ databases">
        <title>Reclassification of Massilia species as members of the genera Telluria, Duganella, Pseudoduganella, Mokoshia gen. nov. and Zemynaea gen. nov. using orthogonal and non-orthogonal genome-based approaches.</title>
        <authorList>
            <person name="Bowman J.P."/>
        </authorList>
    </citation>
    <scope>NUCLEOTIDE SEQUENCE [LARGE SCALE GENOMIC DNA]</scope>
    <source>
        <strain evidence="2 3">LMG 28164</strain>
    </source>
</reference>
<dbReference type="InterPro" id="IPR034122">
    <property type="entry name" value="Retropepsin-like_bacterial"/>
</dbReference>
<comment type="caution">
    <text evidence="2">The sequence shown here is derived from an EMBL/GenBank/DDBJ whole genome shotgun (WGS) entry which is preliminary data.</text>
</comment>
<keyword evidence="1" id="KW-0732">Signal</keyword>